<dbReference type="PANTHER" id="PTHR43663:SF1">
    <property type="entry name" value="CHROMATE TRANSPORTER"/>
    <property type="match status" value="1"/>
</dbReference>
<comment type="caution">
    <text evidence="8">The sequence shown here is derived from an EMBL/GenBank/DDBJ whole genome shotgun (WGS) entry which is preliminary data.</text>
</comment>
<dbReference type="EMBL" id="PISD01000008">
    <property type="protein sequence ID" value="PKG30146.1"/>
    <property type="molecule type" value="Genomic_DNA"/>
</dbReference>
<protein>
    <submittedName>
        <fullName evidence="8">Chromate transporter</fullName>
    </submittedName>
</protein>
<keyword evidence="6 7" id="KW-0472">Membrane</keyword>
<dbReference type="AlphaFoldDB" id="A0A2N0ZKZ1"/>
<dbReference type="RefSeq" id="WP_066200032.1">
    <property type="nucleotide sequence ID" value="NZ_JARMMB010000019.1"/>
</dbReference>
<dbReference type="GO" id="GO:0015109">
    <property type="term" value="F:chromate transmembrane transporter activity"/>
    <property type="evidence" value="ECO:0007669"/>
    <property type="project" value="InterPro"/>
</dbReference>
<organism evidence="8 9">
    <name type="scientific">Cytobacillus horneckiae</name>
    <dbReference type="NCBI Taxonomy" id="549687"/>
    <lineage>
        <taxon>Bacteria</taxon>
        <taxon>Bacillati</taxon>
        <taxon>Bacillota</taxon>
        <taxon>Bacilli</taxon>
        <taxon>Bacillales</taxon>
        <taxon>Bacillaceae</taxon>
        <taxon>Cytobacillus</taxon>
    </lineage>
</organism>
<dbReference type="GO" id="GO:0005886">
    <property type="term" value="C:plasma membrane"/>
    <property type="evidence" value="ECO:0007669"/>
    <property type="project" value="UniProtKB-SubCell"/>
</dbReference>
<dbReference type="Pfam" id="PF02417">
    <property type="entry name" value="Chromate_transp"/>
    <property type="match status" value="1"/>
</dbReference>
<dbReference type="InterPro" id="IPR052518">
    <property type="entry name" value="CHR_Transporter"/>
</dbReference>
<evidence type="ECO:0000256" key="7">
    <source>
        <dbReference type="SAM" id="Phobius"/>
    </source>
</evidence>
<evidence type="ECO:0000256" key="3">
    <source>
        <dbReference type="ARBA" id="ARBA00022475"/>
    </source>
</evidence>
<comment type="similarity">
    <text evidence="2">Belongs to the chromate ion transporter (CHR) (TC 2.A.51) family.</text>
</comment>
<evidence type="ECO:0000256" key="5">
    <source>
        <dbReference type="ARBA" id="ARBA00022989"/>
    </source>
</evidence>
<sequence length="180" mass="19752">MILIQLFKTFVIIGFVSFGGGYAIIPIIEAEAIKHEWITAQQFIDIIGISGMSPGPIATNSAILVGHSVSGIIGAVISALGISLPSFILVLIIAAFFQKINHYSITKSIFYGLRPIVTSLIIYAALKFAITNNMISLYFSWHSLSLFIVFSLSLLSLWKLRWHPFLVILLSGFVGITIYS</sequence>
<dbReference type="Proteomes" id="UP000233343">
    <property type="component" value="Unassembled WGS sequence"/>
</dbReference>
<evidence type="ECO:0000256" key="1">
    <source>
        <dbReference type="ARBA" id="ARBA00004651"/>
    </source>
</evidence>
<keyword evidence="5 7" id="KW-1133">Transmembrane helix</keyword>
<accession>A0A2N0ZKZ1</accession>
<dbReference type="InterPro" id="IPR003370">
    <property type="entry name" value="Chromate_transpt"/>
</dbReference>
<evidence type="ECO:0000256" key="6">
    <source>
        <dbReference type="ARBA" id="ARBA00023136"/>
    </source>
</evidence>
<name>A0A2N0ZKZ1_9BACI</name>
<gene>
    <name evidence="8" type="ORF">CWS20_03905</name>
</gene>
<evidence type="ECO:0000256" key="2">
    <source>
        <dbReference type="ARBA" id="ARBA00005262"/>
    </source>
</evidence>
<evidence type="ECO:0000256" key="4">
    <source>
        <dbReference type="ARBA" id="ARBA00022692"/>
    </source>
</evidence>
<feature type="transmembrane region" description="Helical" evidence="7">
    <location>
        <begin position="6"/>
        <end position="25"/>
    </location>
</feature>
<feature type="transmembrane region" description="Helical" evidence="7">
    <location>
        <begin position="162"/>
        <end position="179"/>
    </location>
</feature>
<feature type="transmembrane region" description="Helical" evidence="7">
    <location>
        <begin position="109"/>
        <end position="130"/>
    </location>
</feature>
<feature type="transmembrane region" description="Helical" evidence="7">
    <location>
        <begin position="46"/>
        <end position="66"/>
    </location>
</feature>
<feature type="transmembrane region" description="Helical" evidence="7">
    <location>
        <begin position="72"/>
        <end position="97"/>
    </location>
</feature>
<feature type="transmembrane region" description="Helical" evidence="7">
    <location>
        <begin position="136"/>
        <end position="155"/>
    </location>
</feature>
<keyword evidence="4 7" id="KW-0812">Transmembrane</keyword>
<reference evidence="8 9" key="1">
    <citation type="journal article" date="2010" name="Int. J. Syst. Evol. Microbiol.">
        <title>Bacillus horneckiae sp. nov., isolated from a spacecraft-assembly clean room.</title>
        <authorList>
            <person name="Vaishampayan P."/>
            <person name="Probst A."/>
            <person name="Krishnamurthi S."/>
            <person name="Ghosh S."/>
            <person name="Osman S."/>
            <person name="McDowall A."/>
            <person name="Ruckmani A."/>
            <person name="Mayilraj S."/>
            <person name="Venkateswaran K."/>
        </authorList>
    </citation>
    <scope>NUCLEOTIDE SEQUENCE [LARGE SCALE GENOMIC DNA]</scope>
    <source>
        <strain evidence="9">1PO1SC</strain>
    </source>
</reference>
<evidence type="ECO:0000313" key="8">
    <source>
        <dbReference type="EMBL" id="PKG30146.1"/>
    </source>
</evidence>
<evidence type="ECO:0000313" key="9">
    <source>
        <dbReference type="Proteomes" id="UP000233343"/>
    </source>
</evidence>
<keyword evidence="9" id="KW-1185">Reference proteome</keyword>
<comment type="subcellular location">
    <subcellularLocation>
        <location evidence="1">Cell membrane</location>
        <topology evidence="1">Multi-pass membrane protein</topology>
    </subcellularLocation>
</comment>
<proteinExistence type="inferred from homology"/>
<dbReference type="PANTHER" id="PTHR43663">
    <property type="entry name" value="CHROMATE TRANSPORT PROTEIN-RELATED"/>
    <property type="match status" value="1"/>
</dbReference>
<keyword evidence="3" id="KW-1003">Cell membrane</keyword>